<feature type="compositionally biased region" description="Basic residues" evidence="1">
    <location>
        <begin position="152"/>
        <end position="161"/>
    </location>
</feature>
<organism evidence="2 3">
    <name type="scientific">Aristolochia fimbriata</name>
    <name type="common">White veined hardy Dutchman's pipe vine</name>
    <dbReference type="NCBI Taxonomy" id="158543"/>
    <lineage>
        <taxon>Eukaryota</taxon>
        <taxon>Viridiplantae</taxon>
        <taxon>Streptophyta</taxon>
        <taxon>Embryophyta</taxon>
        <taxon>Tracheophyta</taxon>
        <taxon>Spermatophyta</taxon>
        <taxon>Magnoliopsida</taxon>
        <taxon>Magnoliidae</taxon>
        <taxon>Piperales</taxon>
        <taxon>Aristolochiaceae</taxon>
        <taxon>Aristolochia</taxon>
    </lineage>
</organism>
<proteinExistence type="predicted"/>
<keyword evidence="3" id="KW-1185">Reference proteome</keyword>
<comment type="caution">
    <text evidence="2">The sequence shown here is derived from an EMBL/GenBank/DDBJ whole genome shotgun (WGS) entry which is preliminary data.</text>
</comment>
<evidence type="ECO:0000313" key="2">
    <source>
        <dbReference type="EMBL" id="KAG9441925.1"/>
    </source>
</evidence>
<dbReference type="EMBL" id="JAINDJ010000007">
    <property type="protein sequence ID" value="KAG9441925.1"/>
    <property type="molecule type" value="Genomic_DNA"/>
</dbReference>
<evidence type="ECO:0000256" key="1">
    <source>
        <dbReference type="SAM" id="MobiDB-lite"/>
    </source>
</evidence>
<evidence type="ECO:0000313" key="3">
    <source>
        <dbReference type="Proteomes" id="UP000825729"/>
    </source>
</evidence>
<dbReference type="Proteomes" id="UP000825729">
    <property type="component" value="Unassembled WGS sequence"/>
</dbReference>
<protein>
    <submittedName>
        <fullName evidence="2">Uncharacterized protein</fullName>
    </submittedName>
</protein>
<name>A0AAV7E138_ARIFI</name>
<reference evidence="2 3" key="1">
    <citation type="submission" date="2021-07" db="EMBL/GenBank/DDBJ databases">
        <title>The Aristolochia fimbriata genome: insights into angiosperm evolution, floral development and chemical biosynthesis.</title>
        <authorList>
            <person name="Jiao Y."/>
        </authorList>
    </citation>
    <scope>NUCLEOTIDE SEQUENCE [LARGE SCALE GENOMIC DNA]</scope>
    <source>
        <strain evidence="2">IBCAS-2021</strain>
        <tissue evidence="2">Leaf</tissue>
    </source>
</reference>
<accession>A0AAV7E138</accession>
<feature type="region of interest" description="Disordered" evidence="1">
    <location>
        <begin position="121"/>
        <end position="161"/>
    </location>
</feature>
<gene>
    <name evidence="2" type="ORF">H6P81_017779</name>
</gene>
<dbReference type="AlphaFoldDB" id="A0AAV7E138"/>
<sequence>MSRHRRWKLRHKNVASSPLEVVQQKMSRRRRWKLRNKNVALLPGSDVTKMSSCLRRRKSCDNDRRTIARKLLTKKPSDEDVAPSLLGMIAEDERCDLQRGSTESLRRVQWSCGGIVTRRLTRSRKPSHDEIPPAPELEGAIAIDAAAESQKKKSRSRKERS</sequence>